<gene>
    <name evidence="5" type="primary">rplD</name>
    <name evidence="6" type="ORF">UV09_C0041G0003</name>
</gene>
<dbReference type="GO" id="GO:0019843">
    <property type="term" value="F:rRNA binding"/>
    <property type="evidence" value="ECO:0007669"/>
    <property type="project" value="UniProtKB-UniRule"/>
</dbReference>
<comment type="caution">
    <text evidence="6">The sequence shown here is derived from an EMBL/GenBank/DDBJ whole genome shotgun (WGS) entry which is preliminary data.</text>
</comment>
<dbReference type="EMBL" id="LCDD01000041">
    <property type="protein sequence ID" value="KKS45371.1"/>
    <property type="molecule type" value="Genomic_DNA"/>
</dbReference>
<dbReference type="InterPro" id="IPR023574">
    <property type="entry name" value="Ribosomal_uL4_dom_sf"/>
</dbReference>
<protein>
    <recommendedName>
        <fullName evidence="4 5">Large ribosomal subunit protein uL4</fullName>
    </recommendedName>
</protein>
<keyword evidence="2 5" id="KW-0689">Ribosomal protein</keyword>
<dbReference type="InterPro" id="IPR013005">
    <property type="entry name" value="Ribosomal_uL4-like"/>
</dbReference>
<dbReference type="Gene3D" id="3.40.1370.10">
    <property type="match status" value="1"/>
</dbReference>
<dbReference type="GO" id="GO:0005840">
    <property type="term" value="C:ribosome"/>
    <property type="evidence" value="ECO:0007669"/>
    <property type="project" value="UniProtKB-KW"/>
</dbReference>
<evidence type="ECO:0000256" key="1">
    <source>
        <dbReference type="ARBA" id="ARBA00010528"/>
    </source>
</evidence>
<evidence type="ECO:0000313" key="7">
    <source>
        <dbReference type="Proteomes" id="UP000034320"/>
    </source>
</evidence>
<sequence length="239" mass="26592">MPKKKTAKKEIKNKLETAVYNPDGKVVKKISLPSDVFDVEVKAELLNMAVRIYQANQRVGTHKAKTRGQVTGSTRKIYRQKGTGRARHGDIKAPIFIGGGVSHGPLPRDYRLAFPKKMKKLALFGALTARFRGNSLKILAKTEELKPKTKDLFRVLKNLNLEPDKKNDKMTTLLITDGKSDNLVQAGRNLPNFKISAVNQLSAYEVLANKNLLMMQKAINILSGEKDEEVKPLKGTAKS</sequence>
<evidence type="ECO:0000256" key="4">
    <source>
        <dbReference type="ARBA" id="ARBA00035244"/>
    </source>
</evidence>
<keyword evidence="5" id="KW-0694">RNA-binding</keyword>
<comment type="similarity">
    <text evidence="1 5">Belongs to the universal ribosomal protein uL4 family.</text>
</comment>
<dbReference type="GO" id="GO:1990904">
    <property type="term" value="C:ribonucleoprotein complex"/>
    <property type="evidence" value="ECO:0007669"/>
    <property type="project" value="UniProtKB-KW"/>
</dbReference>
<dbReference type="InterPro" id="IPR002136">
    <property type="entry name" value="Ribosomal_uL4"/>
</dbReference>
<dbReference type="Proteomes" id="UP000034320">
    <property type="component" value="Unassembled WGS sequence"/>
</dbReference>
<dbReference type="GO" id="GO:0006412">
    <property type="term" value="P:translation"/>
    <property type="evidence" value="ECO:0007669"/>
    <property type="project" value="UniProtKB-UniRule"/>
</dbReference>
<name>A0A0G1BGC8_9BACT</name>
<dbReference type="PANTHER" id="PTHR10746:SF6">
    <property type="entry name" value="LARGE RIBOSOMAL SUBUNIT PROTEIN UL4M"/>
    <property type="match status" value="1"/>
</dbReference>
<dbReference type="AlphaFoldDB" id="A0A0G1BGC8"/>
<proteinExistence type="inferred from homology"/>
<dbReference type="SUPFAM" id="SSF52166">
    <property type="entry name" value="Ribosomal protein L4"/>
    <property type="match status" value="1"/>
</dbReference>
<dbReference type="PATRIC" id="fig|1618442.3.peg.1239"/>
<reference evidence="6 7" key="1">
    <citation type="journal article" date="2015" name="Nature">
        <title>rRNA introns, odd ribosomes, and small enigmatic genomes across a large radiation of phyla.</title>
        <authorList>
            <person name="Brown C.T."/>
            <person name="Hug L.A."/>
            <person name="Thomas B.C."/>
            <person name="Sharon I."/>
            <person name="Castelle C.J."/>
            <person name="Singh A."/>
            <person name="Wilkins M.J."/>
            <person name="Williams K.H."/>
            <person name="Banfield J.F."/>
        </authorList>
    </citation>
    <scope>NUCLEOTIDE SEQUENCE [LARGE SCALE GENOMIC DNA]</scope>
</reference>
<evidence type="ECO:0000313" key="6">
    <source>
        <dbReference type="EMBL" id="KKS45371.1"/>
    </source>
</evidence>
<comment type="function">
    <text evidence="5">Forms part of the polypeptide exit tunnel.</text>
</comment>
<dbReference type="GO" id="GO:0003735">
    <property type="term" value="F:structural constituent of ribosome"/>
    <property type="evidence" value="ECO:0007669"/>
    <property type="project" value="InterPro"/>
</dbReference>
<dbReference type="HAMAP" id="MF_01328_B">
    <property type="entry name" value="Ribosomal_uL4_B"/>
    <property type="match status" value="1"/>
</dbReference>
<keyword evidence="5" id="KW-0699">rRNA-binding</keyword>
<evidence type="ECO:0000256" key="2">
    <source>
        <dbReference type="ARBA" id="ARBA00022980"/>
    </source>
</evidence>
<accession>A0A0G1BGC8</accession>
<dbReference type="Pfam" id="PF00573">
    <property type="entry name" value="Ribosomal_L4"/>
    <property type="match status" value="1"/>
</dbReference>
<organism evidence="6 7">
    <name type="scientific">Candidatus Gottesmanbacteria bacterium GW2011_GWA2_42_18</name>
    <dbReference type="NCBI Taxonomy" id="1618442"/>
    <lineage>
        <taxon>Bacteria</taxon>
        <taxon>Candidatus Gottesmaniibacteriota</taxon>
    </lineage>
</organism>
<comment type="subunit">
    <text evidence="5">Part of the 50S ribosomal subunit.</text>
</comment>
<dbReference type="NCBIfam" id="TIGR03953">
    <property type="entry name" value="rplD_bact"/>
    <property type="match status" value="1"/>
</dbReference>
<evidence type="ECO:0000256" key="5">
    <source>
        <dbReference type="HAMAP-Rule" id="MF_01328"/>
    </source>
</evidence>
<evidence type="ECO:0000256" key="3">
    <source>
        <dbReference type="ARBA" id="ARBA00023274"/>
    </source>
</evidence>
<dbReference type="PANTHER" id="PTHR10746">
    <property type="entry name" value="50S RIBOSOMAL PROTEIN L4"/>
    <property type="match status" value="1"/>
</dbReference>
<comment type="function">
    <text evidence="5">One of the primary rRNA binding proteins, this protein initially binds near the 5'-end of the 23S rRNA. It is important during the early stages of 50S assembly. It makes multiple contacts with different domains of the 23S rRNA in the assembled 50S subunit and ribosome.</text>
</comment>
<keyword evidence="3 5" id="KW-0687">Ribonucleoprotein</keyword>